<evidence type="ECO:0000313" key="5">
    <source>
        <dbReference type="EMBL" id="KAK8854472.1"/>
    </source>
</evidence>
<organism evidence="5 6">
    <name type="scientific">Kwoniella newhampshirensis</name>
    <dbReference type="NCBI Taxonomy" id="1651941"/>
    <lineage>
        <taxon>Eukaryota</taxon>
        <taxon>Fungi</taxon>
        <taxon>Dikarya</taxon>
        <taxon>Basidiomycota</taxon>
        <taxon>Agaricomycotina</taxon>
        <taxon>Tremellomycetes</taxon>
        <taxon>Tremellales</taxon>
        <taxon>Cryptococcaceae</taxon>
        <taxon>Kwoniella</taxon>
    </lineage>
</organism>
<dbReference type="SUPFAM" id="SSF53474">
    <property type="entry name" value="alpha/beta-Hydrolases"/>
    <property type="match status" value="1"/>
</dbReference>
<comment type="similarity">
    <text evidence="1 3">Belongs to the type-B carboxylesterase/lipase family.</text>
</comment>
<gene>
    <name evidence="5" type="ORF">IAR55_003210</name>
</gene>
<evidence type="ECO:0000256" key="1">
    <source>
        <dbReference type="ARBA" id="ARBA00005964"/>
    </source>
</evidence>
<sequence>MPTADQPPTTAIAFDDMTGDQLALPSSEKVETLTKHGKVTGGRVKNGCQVFLNVPYGIDVPRFSDPQPLPSHYTYPPTPFTVDGKYCAQPERTYTQTNTMRDRLGLGSPTENPFFADIYIPSDYPLSTNPPSPGSAASRPLLPVRVFIHGGFLQYGSTSGQHYNQQFFPSEHYGEVRVLLGHRVSVLGFLGCEEPKVSGNFGFKDCWLGLEWVRENIASFGGDPNQVHLSGLSGGAHVVHQLVHQAARLAPAKAPFMTAHHQSNAILSSPLTPASRNSQFNAFCKALDIDPSTPDILSVLRDTSRMSTDRIIKAVQNMGELSTFRGVVGDDGWVRADQIEYQRNGGLAKGLREARVKCLIVGDVRDEDYFYKSVHPCKSLSDLVPNIARYYPYEQSERFLAAYPALPKDASPEDMDALLGRILADGQVHLPIRLLASDLAKHDFPVVRYAIESVAEFHGTGGKASHGTDLAVHQLRLSILTPEETRAALKFNETLWNAVRPALGQGDGLFEQKGEEEMLVLSKNGEVGWKADWRWPLLRAAEKVFRG</sequence>
<name>A0AAW0YYX7_9TREE</name>
<dbReference type="PROSITE" id="PS00122">
    <property type="entry name" value="CARBOXYLESTERASE_B_1"/>
    <property type="match status" value="1"/>
</dbReference>
<evidence type="ECO:0000313" key="6">
    <source>
        <dbReference type="Proteomes" id="UP001388673"/>
    </source>
</evidence>
<feature type="domain" description="Carboxylesterase type B" evidence="4">
    <location>
        <begin position="34"/>
        <end position="471"/>
    </location>
</feature>
<dbReference type="RefSeq" id="XP_066802710.1">
    <property type="nucleotide sequence ID" value="XM_066946318.1"/>
</dbReference>
<evidence type="ECO:0000256" key="3">
    <source>
        <dbReference type="RuleBase" id="RU361235"/>
    </source>
</evidence>
<dbReference type="AlphaFoldDB" id="A0AAW0YYX7"/>
<dbReference type="InterPro" id="IPR019826">
    <property type="entry name" value="Carboxylesterase_B_AS"/>
</dbReference>
<dbReference type="KEGG" id="kne:92180468"/>
<dbReference type="InterPro" id="IPR002018">
    <property type="entry name" value="CarbesteraseB"/>
</dbReference>
<dbReference type="EC" id="3.1.1.-" evidence="3"/>
<proteinExistence type="inferred from homology"/>
<dbReference type="Proteomes" id="UP001388673">
    <property type="component" value="Unassembled WGS sequence"/>
</dbReference>
<dbReference type="EMBL" id="JBCAWK010000006">
    <property type="protein sequence ID" value="KAK8854472.1"/>
    <property type="molecule type" value="Genomic_DNA"/>
</dbReference>
<keyword evidence="2 3" id="KW-0378">Hydrolase</keyword>
<keyword evidence="6" id="KW-1185">Reference proteome</keyword>
<reference evidence="5 6" key="1">
    <citation type="journal article" date="2024" name="bioRxiv">
        <title>Comparative genomics of Cryptococcus and Kwoniella reveals pathogenesis evolution and contrasting karyotype dynamics via intercentromeric recombination or chromosome fusion.</title>
        <authorList>
            <person name="Coelho M.A."/>
            <person name="David-Palma M."/>
            <person name="Shea T."/>
            <person name="Bowers K."/>
            <person name="McGinley-Smith S."/>
            <person name="Mohammad A.W."/>
            <person name="Gnirke A."/>
            <person name="Yurkov A.M."/>
            <person name="Nowrousian M."/>
            <person name="Sun S."/>
            <person name="Cuomo C.A."/>
            <person name="Heitman J."/>
        </authorList>
    </citation>
    <scope>NUCLEOTIDE SEQUENCE [LARGE SCALE GENOMIC DNA]</scope>
    <source>
        <strain evidence="5 6">CBS 13917</strain>
    </source>
</reference>
<dbReference type="PANTHER" id="PTHR43142:SF1">
    <property type="entry name" value="CARBOXYLIC ESTER HYDROLASE"/>
    <property type="match status" value="1"/>
</dbReference>
<evidence type="ECO:0000256" key="2">
    <source>
        <dbReference type="ARBA" id="ARBA00022801"/>
    </source>
</evidence>
<protein>
    <recommendedName>
        <fullName evidence="3">Carboxylic ester hydrolase</fullName>
        <ecNumber evidence="3">3.1.1.-</ecNumber>
    </recommendedName>
</protein>
<comment type="caution">
    <text evidence="5">The sequence shown here is derived from an EMBL/GenBank/DDBJ whole genome shotgun (WGS) entry which is preliminary data.</text>
</comment>
<dbReference type="PANTHER" id="PTHR43142">
    <property type="entry name" value="CARBOXYLIC ESTER HYDROLASE"/>
    <property type="match status" value="1"/>
</dbReference>
<accession>A0AAW0YYX7</accession>
<dbReference type="InterPro" id="IPR029058">
    <property type="entry name" value="AB_hydrolase_fold"/>
</dbReference>
<dbReference type="GeneID" id="92180468"/>
<dbReference type="GO" id="GO:0016787">
    <property type="term" value="F:hydrolase activity"/>
    <property type="evidence" value="ECO:0007669"/>
    <property type="project" value="UniProtKB-KW"/>
</dbReference>
<evidence type="ECO:0000259" key="4">
    <source>
        <dbReference type="Pfam" id="PF00135"/>
    </source>
</evidence>
<dbReference type="Pfam" id="PF00135">
    <property type="entry name" value="COesterase"/>
    <property type="match status" value="1"/>
</dbReference>
<dbReference type="Gene3D" id="3.40.50.1820">
    <property type="entry name" value="alpha/beta hydrolase"/>
    <property type="match status" value="1"/>
</dbReference>